<feature type="DNA-binding region" description="H-T-H motif" evidence="2">
    <location>
        <begin position="40"/>
        <end position="59"/>
    </location>
</feature>
<feature type="domain" description="HTH tetR-type" evidence="3">
    <location>
        <begin position="17"/>
        <end position="77"/>
    </location>
</feature>
<dbReference type="SUPFAM" id="SSF48498">
    <property type="entry name" value="Tetracyclin repressor-like, C-terminal domain"/>
    <property type="match status" value="1"/>
</dbReference>
<keyword evidence="1 2" id="KW-0238">DNA-binding</keyword>
<organism evidence="4 5">
    <name type="scientific">Vibrio ulleungensis</name>
    <dbReference type="NCBI Taxonomy" id="2807619"/>
    <lineage>
        <taxon>Bacteria</taxon>
        <taxon>Pseudomonadati</taxon>
        <taxon>Pseudomonadota</taxon>
        <taxon>Gammaproteobacteria</taxon>
        <taxon>Vibrionales</taxon>
        <taxon>Vibrionaceae</taxon>
        <taxon>Vibrio</taxon>
    </lineage>
</organism>
<comment type="caution">
    <text evidence="4">The sequence shown here is derived from an EMBL/GenBank/DDBJ whole genome shotgun (WGS) entry which is preliminary data.</text>
</comment>
<dbReference type="RefSeq" id="WP_205158910.1">
    <property type="nucleotide sequence ID" value="NZ_JAFEUM010000005.1"/>
</dbReference>
<evidence type="ECO:0000313" key="4">
    <source>
        <dbReference type="EMBL" id="MBM7037373.1"/>
    </source>
</evidence>
<accession>A0ABS2HMD4</accession>
<keyword evidence="5" id="KW-1185">Reference proteome</keyword>
<dbReference type="InterPro" id="IPR050624">
    <property type="entry name" value="HTH-type_Tx_Regulator"/>
</dbReference>
<dbReference type="Gene3D" id="1.10.357.10">
    <property type="entry name" value="Tetracycline Repressor, domain 2"/>
    <property type="match status" value="1"/>
</dbReference>
<protein>
    <submittedName>
        <fullName evidence="4">TetR/AcrR family transcriptional regulator</fullName>
    </submittedName>
</protein>
<dbReference type="InterPro" id="IPR009057">
    <property type="entry name" value="Homeodomain-like_sf"/>
</dbReference>
<dbReference type="InterPro" id="IPR001647">
    <property type="entry name" value="HTH_TetR"/>
</dbReference>
<name>A0ABS2HMD4_9VIBR</name>
<dbReference type="Proteomes" id="UP000809621">
    <property type="component" value="Unassembled WGS sequence"/>
</dbReference>
<dbReference type="InterPro" id="IPR036271">
    <property type="entry name" value="Tet_transcr_reg_TetR-rel_C_sf"/>
</dbReference>
<dbReference type="Pfam" id="PF00440">
    <property type="entry name" value="TetR_N"/>
    <property type="match status" value="1"/>
</dbReference>
<dbReference type="EMBL" id="JAFEUM010000005">
    <property type="protein sequence ID" value="MBM7037373.1"/>
    <property type="molecule type" value="Genomic_DNA"/>
</dbReference>
<evidence type="ECO:0000313" key="5">
    <source>
        <dbReference type="Proteomes" id="UP000809621"/>
    </source>
</evidence>
<dbReference type="PROSITE" id="PS50977">
    <property type="entry name" value="HTH_TETR_2"/>
    <property type="match status" value="1"/>
</dbReference>
<proteinExistence type="predicted"/>
<evidence type="ECO:0000256" key="1">
    <source>
        <dbReference type="ARBA" id="ARBA00023125"/>
    </source>
</evidence>
<reference evidence="4 5" key="1">
    <citation type="submission" date="2021-02" db="EMBL/GenBank/DDBJ databases">
        <authorList>
            <person name="Park J.-S."/>
        </authorList>
    </citation>
    <scope>NUCLEOTIDE SEQUENCE [LARGE SCALE GENOMIC DNA]</scope>
    <source>
        <strain evidence="4 5">188UL20-2</strain>
    </source>
</reference>
<dbReference type="PRINTS" id="PR00455">
    <property type="entry name" value="HTHTETR"/>
</dbReference>
<dbReference type="SUPFAM" id="SSF46689">
    <property type="entry name" value="Homeodomain-like"/>
    <property type="match status" value="1"/>
</dbReference>
<dbReference type="PANTHER" id="PTHR43479:SF11">
    <property type="entry name" value="ACREF_ENVCD OPERON REPRESSOR-RELATED"/>
    <property type="match status" value="1"/>
</dbReference>
<sequence>MSEQTTKKKVGRPTGKSDARAQLILRARELFTSMPYDKVSTRLIAEKAGVNSAMIRYYFGNKEGLFETMVRETMDPLRQKMHELQKRGDQVTLLDMMSMQMTQMKEMPDFPKLVFQGMHMPASAVQRQLLVKVFSEMMDTEHHRIFAKMSESALLREGLDPKMARLSVISLIMFPFLAPAPMLELHGIELDDEFLEGYLSHNIALITNGFMKPGAKID</sequence>
<dbReference type="PANTHER" id="PTHR43479">
    <property type="entry name" value="ACREF/ENVCD OPERON REPRESSOR-RELATED"/>
    <property type="match status" value="1"/>
</dbReference>
<evidence type="ECO:0000256" key="2">
    <source>
        <dbReference type="PROSITE-ProRule" id="PRU00335"/>
    </source>
</evidence>
<gene>
    <name evidence="4" type="ORF">JQC93_13240</name>
</gene>
<evidence type="ECO:0000259" key="3">
    <source>
        <dbReference type="PROSITE" id="PS50977"/>
    </source>
</evidence>